<gene>
    <name evidence="1" type="ORF">NATE_121</name>
</gene>
<keyword evidence="2" id="KW-1185">Reference proteome</keyword>
<dbReference type="EMBL" id="OK499992">
    <property type="protein sequence ID" value="UGO50974.1"/>
    <property type="molecule type" value="Genomic_DNA"/>
</dbReference>
<reference evidence="1" key="1">
    <citation type="submission" date="2021-10" db="EMBL/GenBank/DDBJ databases">
        <authorList>
            <person name="Lavering E.D."/>
            <person name="James R."/>
            <person name="Fairholm J.D."/>
            <person name="Ogilvie B.H."/>
            <person name="Thurgood T.L."/>
            <person name="Robison R.A."/>
            <person name="Grose J.H."/>
        </authorList>
    </citation>
    <scope>NUCLEOTIDE SEQUENCE</scope>
</reference>
<accession>A0AAE8YXW4</accession>
<dbReference type="Proteomes" id="UP000827544">
    <property type="component" value="Segment"/>
</dbReference>
<name>A0AAE8YXW4_9CAUD</name>
<evidence type="ECO:0000313" key="1">
    <source>
        <dbReference type="EMBL" id="UGO50974.1"/>
    </source>
</evidence>
<evidence type="ECO:0000313" key="2">
    <source>
        <dbReference type="Proteomes" id="UP000827544"/>
    </source>
</evidence>
<organism evidence="1 2">
    <name type="scientific">Bacillus phage vB_BanS_Nate</name>
    <dbReference type="NCBI Taxonomy" id="2894788"/>
    <lineage>
        <taxon>Viruses</taxon>
        <taxon>Duplodnaviria</taxon>
        <taxon>Heunggongvirae</taxon>
        <taxon>Uroviricota</taxon>
        <taxon>Caudoviricetes</taxon>
        <taxon>Joanripponvirinae</taxon>
        <taxon>Natevirus</taxon>
        <taxon>Natevirus nate</taxon>
    </lineage>
</organism>
<sequence>MTKIETARLQMILANIRTLPQINMTKENRDTLTSIILELIKARHIQEDLIELLQSADEKIDELEWALFFAKKDEILQKVKEGR</sequence>
<protein>
    <submittedName>
        <fullName evidence="1">Uncharacterized protein</fullName>
    </submittedName>
</protein>
<proteinExistence type="predicted"/>